<dbReference type="Pfam" id="PF11167">
    <property type="entry name" value="DUF2953"/>
    <property type="match status" value="1"/>
</dbReference>
<gene>
    <name evidence="1" type="ORF">CUC15_12590</name>
</gene>
<evidence type="ECO:0000313" key="1">
    <source>
        <dbReference type="EMBL" id="AXI09710.1"/>
    </source>
</evidence>
<dbReference type="AlphaFoldDB" id="A0A345PI80"/>
<dbReference type="EMBL" id="CP024848">
    <property type="protein sequence ID" value="AXI09710.1"/>
    <property type="molecule type" value="Genomic_DNA"/>
</dbReference>
<reference evidence="2" key="1">
    <citation type="submission" date="2017-11" db="EMBL/GenBank/DDBJ databases">
        <authorList>
            <person name="Zhu W."/>
        </authorList>
    </citation>
    <scope>NUCLEOTIDE SEQUENCE [LARGE SCALE GENOMIC DNA]</scope>
    <source>
        <strain evidence="2">160</strain>
    </source>
</reference>
<name>A0A345PI80_9BACI</name>
<proteinExistence type="predicted"/>
<keyword evidence="2" id="KW-1185">Reference proteome</keyword>
<dbReference type="OrthoDB" id="1683589at2"/>
<dbReference type="KEGG" id="ocn:CUC15_12590"/>
<protein>
    <recommendedName>
        <fullName evidence="3">DUF2953 domain-containing protein</fullName>
    </recommendedName>
</protein>
<evidence type="ECO:0008006" key="3">
    <source>
        <dbReference type="Google" id="ProtNLM"/>
    </source>
</evidence>
<evidence type="ECO:0000313" key="2">
    <source>
        <dbReference type="Proteomes" id="UP000253908"/>
    </source>
</evidence>
<accession>A0A345PI80</accession>
<dbReference type="Proteomes" id="UP000253908">
    <property type="component" value="Chromosome"/>
</dbReference>
<sequence length="188" mass="21717">MLISLIILCILFLLLMLLFFSRVYYHLHYSIKNKQQQLFLSISIYNIRLYHKELDIAKASPDPESVDFTTFTDEVKRMIENVKDAKEKIDYILTVIRIHKLNWSTAGGSGDAFLTGIMTGAIWSIKGMIIGYISEKGRQVCRPHIEVLPAFQSKEFTTTIECIISLPFGKARHTLFRNKSFFKDDSEN</sequence>
<dbReference type="InterPro" id="IPR021338">
    <property type="entry name" value="DUF2953"/>
</dbReference>
<organism evidence="1 2">
    <name type="scientific">Oceanobacillus zhaokaii</name>
    <dbReference type="NCBI Taxonomy" id="2052660"/>
    <lineage>
        <taxon>Bacteria</taxon>
        <taxon>Bacillati</taxon>
        <taxon>Bacillota</taxon>
        <taxon>Bacilli</taxon>
        <taxon>Bacillales</taxon>
        <taxon>Bacillaceae</taxon>
        <taxon>Oceanobacillus</taxon>
    </lineage>
</organism>